<feature type="region of interest" description="Disordered" evidence="2">
    <location>
        <begin position="1"/>
        <end position="37"/>
    </location>
</feature>
<evidence type="ECO:0000313" key="3">
    <source>
        <dbReference type="EMBL" id="CZT10663.1"/>
    </source>
</evidence>
<organism evidence="3 4">
    <name type="scientific">Rhynchosporium graminicola</name>
    <dbReference type="NCBI Taxonomy" id="2792576"/>
    <lineage>
        <taxon>Eukaryota</taxon>
        <taxon>Fungi</taxon>
        <taxon>Dikarya</taxon>
        <taxon>Ascomycota</taxon>
        <taxon>Pezizomycotina</taxon>
        <taxon>Leotiomycetes</taxon>
        <taxon>Helotiales</taxon>
        <taxon>Ploettnerulaceae</taxon>
        <taxon>Rhynchosporium</taxon>
    </lineage>
</organism>
<dbReference type="AlphaFoldDB" id="A0A1E1LJJ3"/>
<feature type="compositionally biased region" description="Low complexity" evidence="2">
    <location>
        <begin position="698"/>
        <end position="715"/>
    </location>
</feature>
<dbReference type="EMBL" id="FJUW01000057">
    <property type="protein sequence ID" value="CZT10663.1"/>
    <property type="molecule type" value="Genomic_DNA"/>
</dbReference>
<dbReference type="STRING" id="914237.A0A1E1LJJ3"/>
<comment type="caution">
    <text evidence="3">The sequence shown here is derived from an EMBL/GenBank/DDBJ whole genome shotgun (WGS) entry which is preliminary data.</text>
</comment>
<feature type="compositionally biased region" description="Polar residues" evidence="2">
    <location>
        <begin position="725"/>
        <end position="736"/>
    </location>
</feature>
<accession>A0A1E1LJJ3</accession>
<keyword evidence="4" id="KW-1185">Reference proteome</keyword>
<feature type="region of interest" description="Disordered" evidence="2">
    <location>
        <begin position="689"/>
        <end position="797"/>
    </location>
</feature>
<name>A0A1E1LJJ3_9HELO</name>
<evidence type="ECO:0000313" key="4">
    <source>
        <dbReference type="Proteomes" id="UP000178129"/>
    </source>
</evidence>
<feature type="coiled-coil region" evidence="1">
    <location>
        <begin position="190"/>
        <end position="283"/>
    </location>
</feature>
<reference evidence="4" key="1">
    <citation type="submission" date="2016-03" db="EMBL/GenBank/DDBJ databases">
        <authorList>
            <person name="Ploux O."/>
        </authorList>
    </citation>
    <scope>NUCLEOTIDE SEQUENCE [LARGE SCALE GENOMIC DNA]</scope>
    <source>
        <strain evidence="4">UK7</strain>
    </source>
</reference>
<keyword evidence="1" id="KW-0175">Coiled coil</keyword>
<evidence type="ECO:0000256" key="1">
    <source>
        <dbReference type="SAM" id="Coils"/>
    </source>
</evidence>
<gene>
    <name evidence="3" type="ORF">RCO7_08960</name>
</gene>
<feature type="region of interest" description="Disordered" evidence="2">
    <location>
        <begin position="629"/>
        <end position="677"/>
    </location>
</feature>
<evidence type="ECO:0000256" key="2">
    <source>
        <dbReference type="SAM" id="MobiDB-lite"/>
    </source>
</evidence>
<proteinExistence type="predicted"/>
<dbReference type="Proteomes" id="UP000178129">
    <property type="component" value="Unassembled WGS sequence"/>
</dbReference>
<sequence>MYQQSGMGFPKNPNDWTADPVVQPSGGHMPPGANLENEASVENKGDRFRYQQQVRALKEQLRVLKALILKSGGSSTNSLGIINPSSSSKLEQTVLDRGALSEVTFQRDGYFDRVQNLERRVGELLSSESSGGVHEPQDMLTQRDIATDERDRLSYETLRESGYLSPIQALRRQLEHSAAETEHVPRLYVSNAAAEDRDKLLNENEFLKERLTAMFLEYEAVVEQRNRLKIQRDSIEAQLCVLPAQEIDSGRNRTVVEDYEAKLQLVRVERDSAIQQNEEARRNLATRTAERNGAHQRMHILEAATKESHTIKEHLEAQLRLPSKNEHVQANTQTIETECDSERIQIAFLQSELEHAVAAAAEAQHQRDAARAQIEAVEIENSIAISAAEMANDVVVELQSLLEATKHAALAEREKSEESRRIQNRLRIERETVRIEVAKLGRELSAAHQTSAGLVTQLDELRTRNTSSTQDDAALGELNPVIGQRDQALIHVKKLEQLLRDLEDDYRKNLDQWERQTQKDEVEIHAAKSRLDESMETNESLSKQLDTANAGLEAAETKARMAEESSENANSRSEALQIQIQQVEQDLDHSNEDKDEVEGVRDRLRAECLRLGGLITNARNEVIRMGGDTIAPEGTVQSNQELPNGPARGDFDPSNIQRPLTARGEPISEPDDEHEFNAFPYPAEVSSMAEPEVARNQSISSGSSLSSIDSSVDSVHGASSRRESNVSTPAQRPQHGSSSSASLLRTSPTISTQIDPRCTRNPAPDYGASSRSKSRKRGAEPTGFEGQSEAKRRRLHE</sequence>
<dbReference type="InParanoid" id="A0A1E1LJJ3"/>
<protein>
    <submittedName>
        <fullName evidence="3">Uncharacterized protein</fullName>
    </submittedName>
</protein>
<feature type="compositionally biased region" description="Polar residues" evidence="2">
    <location>
        <begin position="743"/>
        <end position="754"/>
    </location>
</feature>
<feature type="region of interest" description="Disordered" evidence="2">
    <location>
        <begin position="553"/>
        <end position="574"/>
    </location>
</feature>
<feature type="coiled-coil region" evidence="1">
    <location>
        <begin position="346"/>
        <end position="380"/>
    </location>
</feature>